<keyword evidence="8" id="KW-0028">Amino-acid biosynthesis</keyword>
<comment type="subunit">
    <text evidence="4 8">Heteromultimer composed of HisG and HisZ subunits.</text>
</comment>
<dbReference type="InterPro" id="IPR041715">
    <property type="entry name" value="HisRS-like_core"/>
</dbReference>
<accession>A0ABV3X2T4</accession>
<comment type="function">
    <text evidence="7 8">Required for the first step of histidine biosynthesis. May allow the feedback regulation of ATP phosphoribosyltransferase activity by histidine.</text>
</comment>
<evidence type="ECO:0000259" key="9">
    <source>
        <dbReference type="PROSITE" id="PS50862"/>
    </source>
</evidence>
<dbReference type="PANTHER" id="PTHR43707:SF1">
    <property type="entry name" value="HISTIDINE--TRNA LIGASE, MITOCHONDRIAL-RELATED"/>
    <property type="match status" value="1"/>
</dbReference>
<dbReference type="InterPro" id="IPR004517">
    <property type="entry name" value="HisZ"/>
</dbReference>
<organism evidence="10 11">
    <name type="scientific">Selenomonas sputigena</name>
    <dbReference type="NCBI Taxonomy" id="69823"/>
    <lineage>
        <taxon>Bacteria</taxon>
        <taxon>Bacillati</taxon>
        <taxon>Bacillota</taxon>
        <taxon>Negativicutes</taxon>
        <taxon>Selenomonadales</taxon>
        <taxon>Selenomonadaceae</taxon>
        <taxon>Selenomonas</taxon>
    </lineage>
</organism>
<evidence type="ECO:0000256" key="2">
    <source>
        <dbReference type="ARBA" id="ARBA00004667"/>
    </source>
</evidence>
<protein>
    <recommendedName>
        <fullName evidence="5 8">ATP phosphoribosyltransferase regulatory subunit</fullName>
    </recommendedName>
</protein>
<dbReference type="InterPro" id="IPR004516">
    <property type="entry name" value="HisRS/HisZ"/>
</dbReference>
<evidence type="ECO:0000256" key="5">
    <source>
        <dbReference type="ARBA" id="ARBA00020397"/>
    </source>
</evidence>
<dbReference type="EMBL" id="JARVLH010000001">
    <property type="protein sequence ID" value="MEX5284423.1"/>
    <property type="molecule type" value="Genomic_DNA"/>
</dbReference>
<dbReference type="PIRSF" id="PIRSF001549">
    <property type="entry name" value="His-tRNA_synth"/>
    <property type="match status" value="1"/>
</dbReference>
<feature type="domain" description="Aminoacyl-transfer RNA synthetases class-II family profile" evidence="9">
    <location>
        <begin position="13"/>
        <end position="325"/>
    </location>
</feature>
<evidence type="ECO:0000256" key="8">
    <source>
        <dbReference type="HAMAP-Rule" id="MF_00125"/>
    </source>
</evidence>
<dbReference type="GO" id="GO:0016757">
    <property type="term" value="F:glycosyltransferase activity"/>
    <property type="evidence" value="ECO:0007669"/>
    <property type="project" value="UniProtKB-KW"/>
</dbReference>
<keyword evidence="6 8" id="KW-0963">Cytoplasm</keyword>
<dbReference type="PROSITE" id="PS50862">
    <property type="entry name" value="AA_TRNA_LIGASE_II"/>
    <property type="match status" value="1"/>
</dbReference>
<sequence length="394" mass="44387">MPGNDFVFGIPYGTRDFLPQEATEKRNVENSLMRIFRQWGYDEVVTPVIEYLTTMTVGNGRYLEPHMFKFFDKNNETLALRYEMTTPIARLVSSRMRDETFPLKLAYISNVFRYEQAQAGRQCEFNQGGVELIGSSSVAADAEVIALAIESIKAAGLKDFQVCLGQVDFISGMMRQLQLDEQRQARVTLALEQHDLVALARIVDDMELSPAAKDAMKKVPTLHGKDDVLQEAYAIVLNEQGRRALDNLSEIYRLLQKYGVAEYVCFDLGVIRSLNYYTGMVFEAYAPGLGYPVCGGGRYDRLLSDFGNASPATGFALGIERLLLARARQSGQDEVSEKAYYIAYAHDKLHDALVKAQELRQMGNVCETAFLPQTKQRAEEYRAAKGYKELIYIS</sequence>
<dbReference type="SUPFAM" id="SSF55681">
    <property type="entry name" value="Class II aaRS and biotin synthetases"/>
    <property type="match status" value="1"/>
</dbReference>
<keyword evidence="8" id="KW-0368">Histidine biosynthesis</keyword>
<evidence type="ECO:0000256" key="3">
    <source>
        <dbReference type="ARBA" id="ARBA00005539"/>
    </source>
</evidence>
<keyword evidence="10" id="KW-0328">Glycosyltransferase</keyword>
<gene>
    <name evidence="8 10" type="primary">hisZ</name>
    <name evidence="10" type="ORF">QCO44_02020</name>
</gene>
<comment type="caution">
    <text evidence="10">The sequence shown here is derived from an EMBL/GenBank/DDBJ whole genome shotgun (WGS) entry which is preliminary data.</text>
</comment>
<dbReference type="Proteomes" id="UP001559623">
    <property type="component" value="Unassembled WGS sequence"/>
</dbReference>
<comment type="similarity">
    <text evidence="3 8">Belongs to the class-II aminoacyl-tRNA synthetase family. HisZ subfamily.</text>
</comment>
<evidence type="ECO:0000256" key="7">
    <source>
        <dbReference type="ARBA" id="ARBA00025246"/>
    </source>
</evidence>
<evidence type="ECO:0000256" key="6">
    <source>
        <dbReference type="ARBA" id="ARBA00022490"/>
    </source>
</evidence>
<comment type="subcellular location">
    <subcellularLocation>
        <location evidence="1 8">Cytoplasm</location>
    </subcellularLocation>
</comment>
<dbReference type="HAMAP" id="MF_00125">
    <property type="entry name" value="HisZ"/>
    <property type="match status" value="1"/>
</dbReference>
<dbReference type="InterPro" id="IPR006195">
    <property type="entry name" value="aa-tRNA-synth_II"/>
</dbReference>
<reference evidence="10 11" key="1">
    <citation type="submission" date="2023-04" db="EMBL/GenBank/DDBJ databases">
        <title>Genome Sequence of Selenomonas sputigena ATCC 33150.</title>
        <authorList>
            <person name="Miller D.P."/>
            <person name="Anvari S."/>
            <person name="Polson S.W."/>
            <person name="Macdonald M."/>
            <person name="Mcdowell J.V."/>
        </authorList>
    </citation>
    <scope>NUCLEOTIDE SEQUENCE [LARGE SCALE GENOMIC DNA]</scope>
    <source>
        <strain evidence="10 11">ATCC 33150</strain>
    </source>
</reference>
<keyword evidence="11" id="KW-1185">Reference proteome</keyword>
<dbReference type="NCBIfam" id="TIGR00443">
    <property type="entry name" value="hisZ_biosyn_reg"/>
    <property type="match status" value="1"/>
</dbReference>
<comment type="pathway">
    <text evidence="2 8">Amino-acid biosynthesis; L-histidine biosynthesis; L-histidine from 5-phospho-alpha-D-ribose 1-diphosphate: step 1/9.</text>
</comment>
<keyword evidence="10" id="KW-0808">Transferase</keyword>
<proteinExistence type="inferred from homology"/>
<evidence type="ECO:0000256" key="1">
    <source>
        <dbReference type="ARBA" id="ARBA00004496"/>
    </source>
</evidence>
<comment type="miscellaneous">
    <text evidence="8">This function is generally fulfilled by the C-terminal part of HisG, which is missing in some bacteria such as this one.</text>
</comment>
<evidence type="ECO:0000313" key="10">
    <source>
        <dbReference type="EMBL" id="MEX5284423.1"/>
    </source>
</evidence>
<dbReference type="Pfam" id="PF13393">
    <property type="entry name" value="tRNA-synt_His"/>
    <property type="match status" value="1"/>
</dbReference>
<name>A0ABV3X2T4_9FIRM</name>
<dbReference type="CDD" id="cd00773">
    <property type="entry name" value="HisRS-like_core"/>
    <property type="match status" value="1"/>
</dbReference>
<dbReference type="PANTHER" id="PTHR43707">
    <property type="entry name" value="HISTIDYL-TRNA SYNTHETASE"/>
    <property type="match status" value="1"/>
</dbReference>
<evidence type="ECO:0000256" key="4">
    <source>
        <dbReference type="ARBA" id="ARBA00011496"/>
    </source>
</evidence>
<dbReference type="Gene3D" id="3.30.930.10">
    <property type="entry name" value="Bira Bifunctional Protein, Domain 2"/>
    <property type="match status" value="1"/>
</dbReference>
<dbReference type="InterPro" id="IPR045864">
    <property type="entry name" value="aa-tRNA-synth_II/BPL/LPL"/>
</dbReference>
<evidence type="ECO:0000313" key="11">
    <source>
        <dbReference type="Proteomes" id="UP001559623"/>
    </source>
</evidence>